<comment type="caution">
    <text evidence="6">The sequence shown here is derived from an EMBL/GenBank/DDBJ whole genome shotgun (WGS) entry which is preliminary data.</text>
</comment>
<evidence type="ECO:0000256" key="2">
    <source>
        <dbReference type="ARBA" id="ARBA00022448"/>
    </source>
</evidence>
<dbReference type="InterPro" id="IPR003439">
    <property type="entry name" value="ABC_transporter-like_ATP-bd"/>
</dbReference>
<dbReference type="CDD" id="cd03264">
    <property type="entry name" value="ABC_drug_resistance_like"/>
    <property type="match status" value="1"/>
</dbReference>
<feature type="domain" description="ABC transporter" evidence="5">
    <location>
        <begin position="3"/>
        <end position="236"/>
    </location>
</feature>
<gene>
    <name evidence="6" type="ORF">BCF44_13717</name>
</gene>
<dbReference type="Gene3D" id="3.40.50.300">
    <property type="entry name" value="P-loop containing nucleotide triphosphate hydrolases"/>
    <property type="match status" value="1"/>
</dbReference>
<dbReference type="GO" id="GO:0005524">
    <property type="term" value="F:ATP binding"/>
    <property type="evidence" value="ECO:0007669"/>
    <property type="project" value="UniProtKB-KW"/>
</dbReference>
<keyword evidence="4" id="KW-0067">ATP-binding</keyword>
<dbReference type="SUPFAM" id="SSF52540">
    <property type="entry name" value="P-loop containing nucleoside triphosphate hydrolases"/>
    <property type="match status" value="1"/>
</dbReference>
<proteinExistence type="inferred from homology"/>
<dbReference type="RefSeq" id="WP_211353674.1">
    <property type="nucleotide sequence ID" value="NZ_CP144375.1"/>
</dbReference>
<dbReference type="SMART" id="SM00382">
    <property type="entry name" value="AAA"/>
    <property type="match status" value="1"/>
</dbReference>
<evidence type="ECO:0000256" key="4">
    <source>
        <dbReference type="ARBA" id="ARBA00022840"/>
    </source>
</evidence>
<name>A0A3E0G6I1_9PSEU</name>
<evidence type="ECO:0000256" key="1">
    <source>
        <dbReference type="ARBA" id="ARBA00005417"/>
    </source>
</evidence>
<keyword evidence="3" id="KW-0547">Nucleotide-binding</keyword>
<sequence length="300" mass="32708">MIIEMTGVGKRFRNQRRPALDDVDLTITPGMFGLLGANGAGKTTLMRLLAGVQRPTSGAIRVGPWDLARHADQRQFKQTLGYLPQDLRLYPDMTARGLLDYVAILKGISDRTRRRSRVESLLDTVALSAEADRKVGGFSGGMLRRVGIAQALLNDPSVLIVDEPTAGLDPEERLRFRNILSRLAGDRTIILSTHIVEDIAATCRQLAVLRQGRVAYFGDTAGLIDTARGKVWTVETNDLLPPETTVVSTMTLADTIRYRVVAGTRPHPGSTPTEPGLEDGYLALMQHQAATAVSTTGTHR</sequence>
<organism evidence="6 7">
    <name type="scientific">Kutzneria buriramensis</name>
    <dbReference type="NCBI Taxonomy" id="1045776"/>
    <lineage>
        <taxon>Bacteria</taxon>
        <taxon>Bacillati</taxon>
        <taxon>Actinomycetota</taxon>
        <taxon>Actinomycetes</taxon>
        <taxon>Pseudonocardiales</taxon>
        <taxon>Pseudonocardiaceae</taxon>
        <taxon>Kutzneria</taxon>
    </lineage>
</organism>
<evidence type="ECO:0000313" key="6">
    <source>
        <dbReference type="EMBL" id="REH18130.1"/>
    </source>
</evidence>
<keyword evidence="2" id="KW-0813">Transport</keyword>
<dbReference type="InterPro" id="IPR003593">
    <property type="entry name" value="AAA+_ATPase"/>
</dbReference>
<dbReference type="Pfam" id="PF00005">
    <property type="entry name" value="ABC_tran"/>
    <property type="match status" value="1"/>
</dbReference>
<dbReference type="PROSITE" id="PS50893">
    <property type="entry name" value="ABC_TRANSPORTER_2"/>
    <property type="match status" value="1"/>
</dbReference>
<dbReference type="AlphaFoldDB" id="A0A3E0G6I1"/>
<protein>
    <submittedName>
        <fullName evidence="6">ABC-type multidrug transport system ATPase subunit</fullName>
    </submittedName>
</protein>
<keyword evidence="7" id="KW-1185">Reference proteome</keyword>
<dbReference type="InterPro" id="IPR017871">
    <property type="entry name" value="ABC_transporter-like_CS"/>
</dbReference>
<comment type="similarity">
    <text evidence="1">Belongs to the ABC transporter superfamily.</text>
</comment>
<accession>A0A3E0G6I1</accession>
<reference evidence="6 7" key="1">
    <citation type="submission" date="2018-08" db="EMBL/GenBank/DDBJ databases">
        <title>Genomic Encyclopedia of Archaeal and Bacterial Type Strains, Phase II (KMG-II): from individual species to whole genera.</title>
        <authorList>
            <person name="Goeker M."/>
        </authorList>
    </citation>
    <scope>NUCLEOTIDE SEQUENCE [LARGE SCALE GENOMIC DNA]</scope>
    <source>
        <strain evidence="6 7">DSM 45791</strain>
    </source>
</reference>
<dbReference type="Proteomes" id="UP000256269">
    <property type="component" value="Unassembled WGS sequence"/>
</dbReference>
<dbReference type="PANTHER" id="PTHR43335">
    <property type="entry name" value="ABC TRANSPORTER, ATP-BINDING PROTEIN"/>
    <property type="match status" value="1"/>
</dbReference>
<dbReference type="GO" id="GO:0016887">
    <property type="term" value="F:ATP hydrolysis activity"/>
    <property type="evidence" value="ECO:0007669"/>
    <property type="project" value="InterPro"/>
</dbReference>
<dbReference type="InterPro" id="IPR027417">
    <property type="entry name" value="P-loop_NTPase"/>
</dbReference>
<evidence type="ECO:0000259" key="5">
    <source>
        <dbReference type="PROSITE" id="PS50893"/>
    </source>
</evidence>
<dbReference type="EMBL" id="QUNO01000037">
    <property type="protein sequence ID" value="REH18130.1"/>
    <property type="molecule type" value="Genomic_DNA"/>
</dbReference>
<evidence type="ECO:0000313" key="7">
    <source>
        <dbReference type="Proteomes" id="UP000256269"/>
    </source>
</evidence>
<evidence type="ECO:0000256" key="3">
    <source>
        <dbReference type="ARBA" id="ARBA00022741"/>
    </source>
</evidence>
<dbReference type="PANTHER" id="PTHR43335:SF2">
    <property type="entry name" value="ABC TRANSPORTER, ATP-BINDING PROTEIN"/>
    <property type="match status" value="1"/>
</dbReference>
<dbReference type="PROSITE" id="PS00211">
    <property type="entry name" value="ABC_TRANSPORTER_1"/>
    <property type="match status" value="1"/>
</dbReference>